<dbReference type="RefSeq" id="WP_317712332.1">
    <property type="nucleotide sequence ID" value="NZ_JAWLUM010000001.1"/>
</dbReference>
<keyword evidence="2" id="KW-1185">Reference proteome</keyword>
<evidence type="ECO:0000313" key="1">
    <source>
        <dbReference type="EMBL" id="MDV7133066.1"/>
    </source>
</evidence>
<sequence>MGEQLMVQTLSVSMDYGYFVLCDGGDPPANDIELLRRAQANPPSASDGRSVLISSPHQNNFDMIIEVQVWDERPPEDRDAWQQVSENLLRIAGAELMYVSPTMGEASCVVPPGRYLAEVSGRGFVNYGWPGSTQPGDQWRVRLWPAGSDRPRPAQQWHQPGYGTPPPVPYPQPASGTITPVADSPGYIREAGVEDLSDEQRRFREDYYRRGETVQARGGELVTKDDFGWWTEQFGWWENAGYCITLFRDLPASEVLAGLRAEPCGLSHGIAELAKTSARLRAEQGGRQLVIGVADLADWAGWTLMVEVGGNIGDTRRLIGPLSPGRMIVSNWRSSDDRARFSYWNDRTLMFGFDPHHPDDRHGADRDGIWFTMMQQIGLDLGQPAGSAGTFALAERIPSISASTPTTFTDSTFLLGRVTLPDSDDLRHYDDRLEAGWMHPYDWDDHRE</sequence>
<evidence type="ECO:0000313" key="2">
    <source>
        <dbReference type="Proteomes" id="UP001185792"/>
    </source>
</evidence>
<protein>
    <submittedName>
        <fullName evidence="1">DUF6461 domain-containing protein</fullName>
    </submittedName>
</protein>
<dbReference type="InterPro" id="IPR045592">
    <property type="entry name" value="DUF6461"/>
</dbReference>
<dbReference type="Pfam" id="PF20062">
    <property type="entry name" value="DUF6461"/>
    <property type="match status" value="1"/>
</dbReference>
<proteinExistence type="predicted"/>
<organism evidence="1 2">
    <name type="scientific">Williamsia marianensis</name>
    <dbReference type="NCBI Taxonomy" id="85044"/>
    <lineage>
        <taxon>Bacteria</taxon>
        <taxon>Bacillati</taxon>
        <taxon>Actinomycetota</taxon>
        <taxon>Actinomycetes</taxon>
        <taxon>Mycobacteriales</taxon>
        <taxon>Nocardiaceae</taxon>
        <taxon>Williamsia</taxon>
    </lineage>
</organism>
<comment type="caution">
    <text evidence="1">The sequence shown here is derived from an EMBL/GenBank/DDBJ whole genome shotgun (WGS) entry which is preliminary data.</text>
</comment>
<dbReference type="Proteomes" id="UP001185792">
    <property type="component" value="Unassembled WGS sequence"/>
</dbReference>
<accession>A0ABU4EPC1</accession>
<reference evidence="1 2" key="1">
    <citation type="submission" date="2023-10" db="EMBL/GenBank/DDBJ databases">
        <title>Development of a sustainable strategy for remediation of hydrocarbon-contaminated territories based on the waste exchange concept.</title>
        <authorList>
            <person name="Krivoruchko A."/>
        </authorList>
    </citation>
    <scope>NUCLEOTIDE SEQUENCE [LARGE SCALE GENOMIC DNA]</scope>
    <source>
        <strain evidence="1 2">IEGM 1236</strain>
    </source>
</reference>
<dbReference type="EMBL" id="JAWLUM010000001">
    <property type="protein sequence ID" value="MDV7133066.1"/>
    <property type="molecule type" value="Genomic_DNA"/>
</dbReference>
<gene>
    <name evidence="1" type="ORF">R4198_05105</name>
</gene>
<name>A0ABU4EPC1_WILMA</name>